<dbReference type="AlphaFoldDB" id="A0A9N9FW89"/>
<organism evidence="1 2">
    <name type="scientific">Diversispora eburnea</name>
    <dbReference type="NCBI Taxonomy" id="1213867"/>
    <lineage>
        <taxon>Eukaryota</taxon>
        <taxon>Fungi</taxon>
        <taxon>Fungi incertae sedis</taxon>
        <taxon>Mucoromycota</taxon>
        <taxon>Glomeromycotina</taxon>
        <taxon>Glomeromycetes</taxon>
        <taxon>Diversisporales</taxon>
        <taxon>Diversisporaceae</taxon>
        <taxon>Diversispora</taxon>
    </lineage>
</organism>
<reference evidence="1" key="1">
    <citation type="submission" date="2021-06" db="EMBL/GenBank/DDBJ databases">
        <authorList>
            <person name="Kallberg Y."/>
            <person name="Tangrot J."/>
            <person name="Rosling A."/>
        </authorList>
    </citation>
    <scope>NUCLEOTIDE SEQUENCE</scope>
    <source>
        <strain evidence="1">AZ414A</strain>
    </source>
</reference>
<comment type="caution">
    <text evidence="1">The sequence shown here is derived from an EMBL/GenBank/DDBJ whole genome shotgun (WGS) entry which is preliminary data.</text>
</comment>
<proteinExistence type="predicted"/>
<dbReference type="EMBL" id="CAJVPK010001038">
    <property type="protein sequence ID" value="CAG8567044.1"/>
    <property type="molecule type" value="Genomic_DNA"/>
</dbReference>
<name>A0A9N9FW89_9GLOM</name>
<evidence type="ECO:0000313" key="2">
    <source>
        <dbReference type="Proteomes" id="UP000789706"/>
    </source>
</evidence>
<accession>A0A9N9FW89</accession>
<protein>
    <submittedName>
        <fullName evidence="1">4259_t:CDS:1</fullName>
    </submittedName>
</protein>
<evidence type="ECO:0000313" key="1">
    <source>
        <dbReference type="EMBL" id="CAG8567044.1"/>
    </source>
</evidence>
<keyword evidence="2" id="KW-1185">Reference proteome</keyword>
<sequence length="91" mass="10886">MPCYANTIVRVKFVKQYEKEKESFNFLVVWTLGTYPVERNDCEMEMTLFVPVNIEERDNETQAIFKKDSFYFVGEKIIPGFYNRNKRAKVL</sequence>
<gene>
    <name evidence="1" type="ORF">DEBURN_LOCUS7881</name>
</gene>
<dbReference type="Proteomes" id="UP000789706">
    <property type="component" value="Unassembled WGS sequence"/>
</dbReference>
<dbReference type="OrthoDB" id="2440926at2759"/>
<feature type="non-terminal residue" evidence="1">
    <location>
        <position position="91"/>
    </location>
</feature>